<accession>A0A919V8K2</accession>
<dbReference type="NCBIfam" id="TIGR01907">
    <property type="entry name" value="casE_Cse3"/>
    <property type="match status" value="1"/>
</dbReference>
<evidence type="ECO:0000313" key="1">
    <source>
        <dbReference type="EMBL" id="GII94321.1"/>
    </source>
</evidence>
<proteinExistence type="predicted"/>
<dbReference type="AlphaFoldDB" id="A0A919V8K2"/>
<evidence type="ECO:0000313" key="2">
    <source>
        <dbReference type="Proteomes" id="UP000606172"/>
    </source>
</evidence>
<dbReference type="EMBL" id="BOOW01000029">
    <property type="protein sequence ID" value="GII94321.1"/>
    <property type="molecule type" value="Genomic_DNA"/>
</dbReference>
<dbReference type="RefSeq" id="WP_204028668.1">
    <property type="nucleotide sequence ID" value="NZ_BOOW01000029.1"/>
</dbReference>
<dbReference type="Proteomes" id="UP000606172">
    <property type="component" value="Unassembled WGS sequence"/>
</dbReference>
<name>A0A919V8K2_9ACTN</name>
<reference evidence="1" key="1">
    <citation type="submission" date="2021-01" db="EMBL/GenBank/DDBJ databases">
        <title>Whole genome shotgun sequence of Sinosporangium siamense NBRC 109515.</title>
        <authorList>
            <person name="Komaki H."/>
            <person name="Tamura T."/>
        </authorList>
    </citation>
    <scope>NUCLEOTIDE SEQUENCE</scope>
    <source>
        <strain evidence="1">NBRC 109515</strain>
    </source>
</reference>
<sequence>MFLTKLTVNRRSPAFIRDVADVHEMHRTVMSAYPELHDTTVFRGTHGVLWRIDILPQGQIVQYVQSRTAPDWARLPEGLLLKPAEVRSLQPVLDAVRPGRRFSFRLVANPTRCVKVEGAEDRRRRVPIRPAELVAWLAGKGEQHGFIIPVSRQGGPDVTTSPVPRLVGKRREKHPITIHPVRYDGHLVVVDPAAFTEAVVSGVGRAKPYGCGLLSLAPGLTQ</sequence>
<dbReference type="InterPro" id="IPR010179">
    <property type="entry name" value="CRISPR-assoc_prot_Cse3"/>
</dbReference>
<organism evidence="1 2">
    <name type="scientific">Sinosporangium siamense</name>
    <dbReference type="NCBI Taxonomy" id="1367973"/>
    <lineage>
        <taxon>Bacteria</taxon>
        <taxon>Bacillati</taxon>
        <taxon>Actinomycetota</taxon>
        <taxon>Actinomycetes</taxon>
        <taxon>Streptosporangiales</taxon>
        <taxon>Streptosporangiaceae</taxon>
        <taxon>Sinosporangium</taxon>
    </lineage>
</organism>
<keyword evidence="2" id="KW-1185">Reference proteome</keyword>
<dbReference type="CDD" id="cd09727">
    <property type="entry name" value="Cas6_I-E"/>
    <property type="match status" value="1"/>
</dbReference>
<protein>
    <submittedName>
        <fullName evidence="1">Type I-E CRISPR-associated protein Cas6/Cse3/CasE</fullName>
    </submittedName>
</protein>
<comment type="caution">
    <text evidence="1">The sequence shown here is derived from an EMBL/GenBank/DDBJ whole genome shotgun (WGS) entry which is preliminary data.</text>
</comment>
<dbReference type="Pfam" id="PF08798">
    <property type="entry name" value="CRISPR_assoc"/>
    <property type="match status" value="1"/>
</dbReference>
<dbReference type="SMART" id="SM01101">
    <property type="entry name" value="CRISPR_assoc"/>
    <property type="match status" value="1"/>
</dbReference>
<dbReference type="Gene3D" id="3.30.70.1200">
    <property type="entry name" value="Crispr-associated protein, domain 1"/>
    <property type="match status" value="1"/>
</dbReference>
<dbReference type="SUPFAM" id="SSF117987">
    <property type="entry name" value="CRISPR-associated protein"/>
    <property type="match status" value="2"/>
</dbReference>
<gene>
    <name evidence="1" type="ORF">Ssi02_45520</name>
</gene>
<dbReference type="Gene3D" id="3.30.70.1210">
    <property type="entry name" value="Crispr-associated protein, domain 2"/>
    <property type="match status" value="1"/>
</dbReference>